<reference evidence="13" key="1">
    <citation type="journal article" date="2018" name="Nat. Microbiol.">
        <title>Leveraging single-cell genomics to expand the fungal tree of life.</title>
        <authorList>
            <person name="Ahrendt S.R."/>
            <person name="Quandt C.A."/>
            <person name="Ciobanu D."/>
            <person name="Clum A."/>
            <person name="Salamov A."/>
            <person name="Andreopoulos B."/>
            <person name="Cheng J.F."/>
            <person name="Woyke T."/>
            <person name="Pelin A."/>
            <person name="Henrissat B."/>
            <person name="Reynolds N.K."/>
            <person name="Benny G.L."/>
            <person name="Smith M.E."/>
            <person name="James T.Y."/>
            <person name="Grigoriev I.V."/>
        </authorList>
    </citation>
    <scope>NUCLEOTIDE SEQUENCE [LARGE SCALE GENOMIC DNA]</scope>
    <source>
        <strain evidence="13">RSA 468</strain>
    </source>
</reference>
<keyword evidence="10" id="KW-1133">Transmembrane helix</keyword>
<dbReference type="AlphaFoldDB" id="A0A4P9ZM10"/>
<dbReference type="Proteomes" id="UP000268162">
    <property type="component" value="Unassembled WGS sequence"/>
</dbReference>
<evidence type="ECO:0000256" key="2">
    <source>
        <dbReference type="ARBA" id="ARBA00004572"/>
    </source>
</evidence>
<comment type="similarity">
    <text evidence="3">Belongs to the flavoprotein pyridine nucleotide cytochrome reductase family.</text>
</comment>
<keyword evidence="13" id="KW-1185">Reference proteome</keyword>
<dbReference type="Pfam" id="PF00970">
    <property type="entry name" value="FAD_binding_6"/>
    <property type="match status" value="1"/>
</dbReference>
<dbReference type="InterPro" id="IPR008333">
    <property type="entry name" value="Cbr1-like_FAD-bd_dom"/>
</dbReference>
<keyword evidence="8" id="KW-0520">NAD</keyword>
<comment type="subcellular location">
    <subcellularLocation>
        <location evidence="2">Mitochondrion outer membrane</location>
        <topology evidence="2">Single-pass membrane protein</topology>
    </subcellularLocation>
</comment>
<dbReference type="InterPro" id="IPR039261">
    <property type="entry name" value="FNR_nucleotide-bd"/>
</dbReference>
<sequence length="315" mass="35347">MASAARASLRFRGPIARLSQVVLGGGLLGYGYYGIYAPWADPRKVPNELDPDYFRPFTLIDRRELTSNTALLRFRFRPTPAIPCIPTVGAVDVKDPNIQVKRPFTPIHTQWVHADLQLPSPNEPSRPASGPTDFELLVKRYPHASVSQVLHHTSVGDTAEIRGPIMHWPYQPNRWGHIAMIAGGTGITPMFQLLETILTNPNDRTRISLIFSNRTERDIPLQAELEKIQARYPERFQLTLTIDRRPSDPYVGLLSRDFLVSRLPPAKQDDAIVLVSGPPGMMKNVCGERTTDWEQGPVTGILRELGYTGVNVHKF</sequence>
<feature type="binding site" evidence="9">
    <location>
        <position position="137"/>
    </location>
    <ligand>
        <name>FAD</name>
        <dbReference type="ChEBI" id="CHEBI:57692"/>
    </ligand>
</feature>
<evidence type="ECO:0000313" key="13">
    <source>
        <dbReference type="Proteomes" id="UP000268162"/>
    </source>
</evidence>
<evidence type="ECO:0000256" key="6">
    <source>
        <dbReference type="ARBA" id="ARBA00022827"/>
    </source>
</evidence>
<gene>
    <name evidence="12" type="ORF">BJ085DRAFT_21696</name>
</gene>
<dbReference type="EMBL" id="ML003320">
    <property type="protein sequence ID" value="RKP34185.1"/>
    <property type="molecule type" value="Genomic_DNA"/>
</dbReference>
<dbReference type="EC" id="1.6.2.2" evidence="4"/>
<dbReference type="InterPro" id="IPR001433">
    <property type="entry name" value="OxRdtase_FAD/NAD-bd"/>
</dbReference>
<keyword evidence="7" id="KW-0560">Oxidoreductase</keyword>
<evidence type="ECO:0000313" key="12">
    <source>
        <dbReference type="EMBL" id="RKP34185.1"/>
    </source>
</evidence>
<dbReference type="PRINTS" id="PR00406">
    <property type="entry name" value="CYTB5RDTASE"/>
</dbReference>
<dbReference type="PROSITE" id="PS51384">
    <property type="entry name" value="FAD_FR"/>
    <property type="match status" value="1"/>
</dbReference>
<dbReference type="GO" id="GO:0005741">
    <property type="term" value="C:mitochondrial outer membrane"/>
    <property type="evidence" value="ECO:0007669"/>
    <property type="project" value="UniProtKB-SubCell"/>
</dbReference>
<feature type="binding site" evidence="9">
    <location>
        <position position="146"/>
    </location>
    <ligand>
        <name>FAD</name>
        <dbReference type="ChEBI" id="CHEBI:57692"/>
    </ligand>
</feature>
<dbReference type="PANTHER" id="PTHR19370:SF171">
    <property type="entry name" value="NADH-CYTOCHROME B5 REDUCTASE 2"/>
    <property type="match status" value="1"/>
</dbReference>
<evidence type="ECO:0000256" key="3">
    <source>
        <dbReference type="ARBA" id="ARBA00006105"/>
    </source>
</evidence>
<protein>
    <recommendedName>
        <fullName evidence="4">cytochrome-b5 reductase</fullName>
        <ecNumber evidence="4">1.6.2.2</ecNumber>
    </recommendedName>
</protein>
<organism evidence="12 13">
    <name type="scientific">Dimargaris cristalligena</name>
    <dbReference type="NCBI Taxonomy" id="215637"/>
    <lineage>
        <taxon>Eukaryota</taxon>
        <taxon>Fungi</taxon>
        <taxon>Fungi incertae sedis</taxon>
        <taxon>Zoopagomycota</taxon>
        <taxon>Kickxellomycotina</taxon>
        <taxon>Dimargaritomycetes</taxon>
        <taxon>Dimargaritales</taxon>
        <taxon>Dimargaritaceae</taxon>
        <taxon>Dimargaris</taxon>
    </lineage>
</organism>
<evidence type="ECO:0000256" key="7">
    <source>
        <dbReference type="ARBA" id="ARBA00023002"/>
    </source>
</evidence>
<feature type="binding site" evidence="9">
    <location>
        <position position="102"/>
    </location>
    <ligand>
        <name>FAD</name>
        <dbReference type="ChEBI" id="CHEBI:57692"/>
    </ligand>
</feature>
<dbReference type="InterPro" id="IPR017927">
    <property type="entry name" value="FAD-bd_FR_type"/>
</dbReference>
<feature type="transmembrane region" description="Helical" evidence="10">
    <location>
        <begin position="21"/>
        <end position="39"/>
    </location>
</feature>
<keyword evidence="10" id="KW-0812">Transmembrane</keyword>
<feature type="binding site" evidence="9">
    <location>
        <position position="139"/>
    </location>
    <ligand>
        <name>FAD</name>
        <dbReference type="ChEBI" id="CHEBI:57692"/>
    </ligand>
</feature>
<dbReference type="STRING" id="215637.A0A4P9ZM10"/>
<dbReference type="Gene3D" id="2.40.30.10">
    <property type="entry name" value="Translation factors"/>
    <property type="match status" value="1"/>
</dbReference>
<feature type="domain" description="FAD-binding FR-type" evidence="11">
    <location>
        <begin position="52"/>
        <end position="171"/>
    </location>
</feature>
<evidence type="ECO:0000256" key="9">
    <source>
        <dbReference type="PIRSR" id="PIRSR601834-1"/>
    </source>
</evidence>
<comment type="cofactor">
    <cofactor evidence="1 9">
        <name>FAD</name>
        <dbReference type="ChEBI" id="CHEBI:57692"/>
    </cofactor>
</comment>
<dbReference type="GO" id="GO:0090524">
    <property type="term" value="F:cytochrome-b5 reductase activity, acting on NADH"/>
    <property type="evidence" value="ECO:0007669"/>
    <property type="project" value="UniProtKB-EC"/>
</dbReference>
<keyword evidence="6 9" id="KW-0274">FAD</keyword>
<dbReference type="Pfam" id="PF00175">
    <property type="entry name" value="NAD_binding_1"/>
    <property type="match status" value="1"/>
</dbReference>
<evidence type="ECO:0000256" key="8">
    <source>
        <dbReference type="ARBA" id="ARBA00023027"/>
    </source>
</evidence>
<dbReference type="InterPro" id="IPR017938">
    <property type="entry name" value="Riboflavin_synthase-like_b-brl"/>
</dbReference>
<dbReference type="SUPFAM" id="SSF63380">
    <property type="entry name" value="Riboflavin synthase domain-like"/>
    <property type="match status" value="1"/>
</dbReference>
<evidence type="ECO:0000256" key="5">
    <source>
        <dbReference type="ARBA" id="ARBA00022630"/>
    </source>
</evidence>
<feature type="binding site" evidence="9">
    <location>
        <position position="188"/>
    </location>
    <ligand>
        <name>FAD</name>
        <dbReference type="ChEBI" id="CHEBI:57692"/>
    </ligand>
</feature>
<dbReference type="PANTHER" id="PTHR19370">
    <property type="entry name" value="NADH-CYTOCHROME B5 REDUCTASE"/>
    <property type="match status" value="1"/>
</dbReference>
<feature type="binding site" evidence="9">
    <location>
        <position position="103"/>
    </location>
    <ligand>
        <name>FAD</name>
        <dbReference type="ChEBI" id="CHEBI:57692"/>
    </ligand>
</feature>
<dbReference type="Gene3D" id="3.40.50.80">
    <property type="entry name" value="Nucleotide-binding domain of ferredoxin-NADP reductase (FNR) module"/>
    <property type="match status" value="1"/>
</dbReference>
<dbReference type="InterPro" id="IPR001834">
    <property type="entry name" value="CBR-like"/>
</dbReference>
<name>A0A4P9ZM10_9FUNG</name>
<evidence type="ECO:0000259" key="11">
    <source>
        <dbReference type="PROSITE" id="PS51384"/>
    </source>
</evidence>
<dbReference type="SUPFAM" id="SSF52343">
    <property type="entry name" value="Ferredoxin reductase-like, C-terminal NADP-linked domain"/>
    <property type="match status" value="1"/>
</dbReference>
<keyword evidence="10" id="KW-0472">Membrane</keyword>
<evidence type="ECO:0000256" key="1">
    <source>
        <dbReference type="ARBA" id="ARBA00001974"/>
    </source>
</evidence>
<keyword evidence="5 9" id="KW-0285">Flavoprotein</keyword>
<proteinExistence type="inferred from homology"/>
<feature type="binding site" evidence="9">
    <location>
        <position position="147"/>
    </location>
    <ligand>
        <name>FAD</name>
        <dbReference type="ChEBI" id="CHEBI:57692"/>
    </ligand>
</feature>
<evidence type="ECO:0000256" key="10">
    <source>
        <dbReference type="SAM" id="Phobius"/>
    </source>
</evidence>
<dbReference type="FunFam" id="3.40.50.80:FF:000009">
    <property type="entry name" value="NADH-cytochrome b5 reductase"/>
    <property type="match status" value="1"/>
</dbReference>
<evidence type="ECO:0000256" key="4">
    <source>
        <dbReference type="ARBA" id="ARBA00012011"/>
    </source>
</evidence>
<accession>A0A4P9ZM10</accession>
<dbReference type="CDD" id="cd06183">
    <property type="entry name" value="cyt_b5_reduct_like"/>
    <property type="match status" value="1"/>
</dbReference>